<accession>A0A2S1R056</accession>
<gene>
    <name evidence="4" type="ORF">HYN59_13515</name>
</gene>
<dbReference type="InterPro" id="IPR015797">
    <property type="entry name" value="NUDIX_hydrolase-like_dom_sf"/>
</dbReference>
<keyword evidence="5" id="KW-1185">Reference proteome</keyword>
<comment type="similarity">
    <text evidence="2">Belongs to the Nudix hydrolase family.</text>
</comment>
<evidence type="ECO:0000256" key="1">
    <source>
        <dbReference type="ARBA" id="ARBA00022801"/>
    </source>
</evidence>
<sequence length="139" mass="15295">MRTSKILVTTDAVIFRKAGTGHEILFIKRKNEPFKGQWAIPGGFVDEGEDLPDAARRELSEETGLVVRELEQLGAFGKPGRDPRQHTVSVVYVGFAEENAVAVAADDAAEAKWFSVKVLPELAFDHADIVTLALQKYTL</sequence>
<dbReference type="PROSITE" id="PS00893">
    <property type="entry name" value="NUDIX_BOX"/>
    <property type="match status" value="1"/>
</dbReference>
<dbReference type="Gene3D" id="3.90.79.10">
    <property type="entry name" value="Nucleoside Triphosphate Pyrophosphohydrolase"/>
    <property type="match status" value="1"/>
</dbReference>
<name>A0A2S1R056_9FLAO</name>
<evidence type="ECO:0000259" key="3">
    <source>
        <dbReference type="PROSITE" id="PS51462"/>
    </source>
</evidence>
<dbReference type="RefSeq" id="WP_108778769.1">
    <property type="nucleotide sequence ID" value="NZ_CP029186.1"/>
</dbReference>
<dbReference type="EMBL" id="CP029186">
    <property type="protein sequence ID" value="AWH86067.1"/>
    <property type="molecule type" value="Genomic_DNA"/>
</dbReference>
<dbReference type="PRINTS" id="PR00502">
    <property type="entry name" value="NUDIXFAMILY"/>
</dbReference>
<dbReference type="InterPro" id="IPR020476">
    <property type="entry name" value="Nudix_hydrolase"/>
</dbReference>
<dbReference type="InterPro" id="IPR020084">
    <property type="entry name" value="NUDIX_hydrolase_CS"/>
</dbReference>
<proteinExistence type="inferred from homology"/>
<keyword evidence="1 2" id="KW-0378">Hydrolase</keyword>
<evidence type="ECO:0000256" key="2">
    <source>
        <dbReference type="RuleBase" id="RU003476"/>
    </source>
</evidence>
<feature type="domain" description="Nudix hydrolase" evidence="3">
    <location>
        <begin position="5"/>
        <end position="136"/>
    </location>
</feature>
<dbReference type="GO" id="GO:0016787">
    <property type="term" value="F:hydrolase activity"/>
    <property type="evidence" value="ECO:0007669"/>
    <property type="project" value="UniProtKB-KW"/>
</dbReference>
<dbReference type="KEGG" id="falb:HYN59_13515"/>
<dbReference type="AlphaFoldDB" id="A0A2S1R056"/>
<dbReference type="InterPro" id="IPR000086">
    <property type="entry name" value="NUDIX_hydrolase_dom"/>
</dbReference>
<dbReference type="PANTHER" id="PTHR43736">
    <property type="entry name" value="ADP-RIBOSE PYROPHOSPHATASE"/>
    <property type="match status" value="1"/>
</dbReference>
<evidence type="ECO:0000313" key="4">
    <source>
        <dbReference type="EMBL" id="AWH86067.1"/>
    </source>
</evidence>
<reference evidence="4 5" key="1">
    <citation type="submission" date="2018-04" db="EMBL/GenBank/DDBJ databases">
        <title>Genome sequencing of Flavobacterium sp. HYN0059.</title>
        <authorList>
            <person name="Yi H."/>
            <person name="Baek C."/>
        </authorList>
    </citation>
    <scope>NUCLEOTIDE SEQUENCE [LARGE SCALE GENOMIC DNA]</scope>
    <source>
        <strain evidence="4 5">HYN0059</strain>
    </source>
</reference>
<dbReference type="OrthoDB" id="9786141at2"/>
<organism evidence="4 5">
    <name type="scientific">Flavobacterium album</name>
    <dbReference type="NCBI Taxonomy" id="2175091"/>
    <lineage>
        <taxon>Bacteria</taxon>
        <taxon>Pseudomonadati</taxon>
        <taxon>Bacteroidota</taxon>
        <taxon>Flavobacteriia</taxon>
        <taxon>Flavobacteriales</taxon>
        <taxon>Flavobacteriaceae</taxon>
        <taxon>Flavobacterium</taxon>
    </lineage>
</organism>
<dbReference type="Pfam" id="PF00293">
    <property type="entry name" value="NUDIX"/>
    <property type="match status" value="1"/>
</dbReference>
<dbReference type="Proteomes" id="UP000244929">
    <property type="component" value="Chromosome"/>
</dbReference>
<dbReference type="PROSITE" id="PS51462">
    <property type="entry name" value="NUDIX"/>
    <property type="match status" value="1"/>
</dbReference>
<dbReference type="SUPFAM" id="SSF55811">
    <property type="entry name" value="Nudix"/>
    <property type="match status" value="1"/>
</dbReference>
<evidence type="ECO:0000313" key="5">
    <source>
        <dbReference type="Proteomes" id="UP000244929"/>
    </source>
</evidence>
<dbReference type="CDD" id="cd18873">
    <property type="entry name" value="NUDIX_NadM_like"/>
    <property type="match status" value="1"/>
</dbReference>
<protein>
    <submittedName>
        <fullName evidence="4">NUDIX hydrolase</fullName>
    </submittedName>
</protein>
<dbReference type="PANTHER" id="PTHR43736:SF5">
    <property type="entry name" value="NUDIX HYDROLASE DOMAIN-CONTAINING PROTEIN"/>
    <property type="match status" value="1"/>
</dbReference>